<proteinExistence type="inferred from homology"/>
<keyword evidence="8" id="KW-0479">Metal-binding</keyword>
<dbReference type="PANTHER" id="PTHR43668">
    <property type="entry name" value="ALLANTOINASE"/>
    <property type="match status" value="1"/>
</dbReference>
<dbReference type="Pfam" id="PF01979">
    <property type="entry name" value="Amidohydro_1"/>
    <property type="match status" value="1"/>
</dbReference>
<dbReference type="Gene3D" id="3.20.20.140">
    <property type="entry name" value="Metal-dependent hydrolases"/>
    <property type="match status" value="1"/>
</dbReference>
<comment type="pathway">
    <text evidence="3">Nitrogen metabolism; (S)-allantoin degradation; allantoate from (S)-allantoin: step 1/1.</text>
</comment>
<dbReference type="InterPro" id="IPR050138">
    <property type="entry name" value="DHOase/Allantoinase_Hydrolase"/>
</dbReference>
<reference evidence="12 13" key="1">
    <citation type="submission" date="2020-05" db="EMBL/GenBank/DDBJ databases">
        <title>Strain PA2F3 complete genome.</title>
        <authorList>
            <person name="Kim Y.-S."/>
            <person name="Kim S.-J."/>
            <person name="Jung H.-k."/>
            <person name="Kim S.-E."/>
            <person name="Kim K.-H."/>
        </authorList>
    </citation>
    <scope>NUCLEOTIDE SEQUENCE [LARGE SCALE GENOMIC DNA]</scope>
    <source>
        <strain evidence="12 13">PA2F3</strain>
    </source>
</reference>
<evidence type="ECO:0000256" key="2">
    <source>
        <dbReference type="ARBA" id="ARBA00002368"/>
    </source>
</evidence>
<evidence type="ECO:0000256" key="1">
    <source>
        <dbReference type="ARBA" id="ARBA00001947"/>
    </source>
</evidence>
<evidence type="ECO:0000256" key="4">
    <source>
        <dbReference type="ARBA" id="ARBA00010286"/>
    </source>
</evidence>
<dbReference type="InterPro" id="IPR017593">
    <property type="entry name" value="Allantoinase"/>
</dbReference>
<evidence type="ECO:0000256" key="8">
    <source>
        <dbReference type="ARBA" id="ARBA00022723"/>
    </source>
</evidence>
<keyword evidence="9 12" id="KW-0378">Hydrolase</keyword>
<dbReference type="EMBL" id="CP054038">
    <property type="protein sequence ID" value="QKJ18097.1"/>
    <property type="molecule type" value="Genomic_DNA"/>
</dbReference>
<dbReference type="GO" id="GO:0004038">
    <property type="term" value="F:allantoinase activity"/>
    <property type="evidence" value="ECO:0007669"/>
    <property type="project" value="UniProtKB-EC"/>
</dbReference>
<comment type="cofactor">
    <cofactor evidence="1">
        <name>Zn(2+)</name>
        <dbReference type="ChEBI" id="CHEBI:29105"/>
    </cofactor>
</comment>
<dbReference type="InterPro" id="IPR002195">
    <property type="entry name" value="Dihydroorotase_CS"/>
</dbReference>
<evidence type="ECO:0000256" key="7">
    <source>
        <dbReference type="ARBA" id="ARBA00012863"/>
    </source>
</evidence>
<dbReference type="GO" id="GO:0050897">
    <property type="term" value="F:cobalt ion binding"/>
    <property type="evidence" value="ECO:0007669"/>
    <property type="project" value="InterPro"/>
</dbReference>
<dbReference type="GO" id="GO:0005737">
    <property type="term" value="C:cytoplasm"/>
    <property type="evidence" value="ECO:0007669"/>
    <property type="project" value="TreeGrafter"/>
</dbReference>
<dbReference type="GO" id="GO:0000256">
    <property type="term" value="P:allantoin catabolic process"/>
    <property type="evidence" value="ECO:0007669"/>
    <property type="project" value="InterPro"/>
</dbReference>
<dbReference type="AlphaFoldDB" id="A0A7D4QB11"/>
<sequence>MLEPEPGGGVVAAERGRGGSGRVRAGRAWVEGAFRPVEVVFENGVIVGLESPTTASRKATIVPDDAVLLPGLVDSHVHVNEPGRTEWEGFRSATLAAAAGGVTTIVDMPLNSVPATTTPGALTIKKSAAAPSAFIDVGFWGGAVPENLGQLAPLHEAGVYGFKCFLAPSGVDEFGHLDRTQLAAAMEEIAAIGSRLIVHAEDPALLHEPPAESHGALGRGYDAFLASRPPASEASAIEAVIAEARRTGARAHILHLSDAGSLPVIRAAKAEGVALTVETCPHYLTIVAEEIPDGAAEFKCCPPIREASNRDLLWAGVVDGTIDAIVSDHSPSTVDLKRSGGGDFGLAWGGIAGLQVGLSAVWTEARSRGIPIETILPLYTTGPARVAGLDGVGAIEVGAPAHLTVFGLDDPYPIDARALLHKNPITAYDHRLLAGRVRRTWLRGRAIFNVTEGGAGEAPRFRATPKGRLLSARTLAAADGLG</sequence>
<keyword evidence="10" id="KW-0862">Zinc</keyword>
<dbReference type="NCBIfam" id="TIGR03178">
    <property type="entry name" value="allantoinase"/>
    <property type="match status" value="1"/>
</dbReference>
<dbReference type="FunFam" id="3.20.20.140:FF:000181">
    <property type="entry name" value="Allantoinase"/>
    <property type="match status" value="1"/>
</dbReference>
<comment type="function">
    <text evidence="2">Catalyzes the reversible cyclization of carbamoyl aspartate to dihydroorotate.</text>
</comment>
<dbReference type="PANTHER" id="PTHR43668:SF2">
    <property type="entry name" value="ALLANTOINASE"/>
    <property type="match status" value="1"/>
</dbReference>
<evidence type="ECO:0000313" key="12">
    <source>
        <dbReference type="EMBL" id="QKJ18097.1"/>
    </source>
</evidence>
<feature type="domain" description="Amidohydrolase-related" evidence="11">
    <location>
        <begin position="67"/>
        <end position="445"/>
    </location>
</feature>
<evidence type="ECO:0000256" key="6">
    <source>
        <dbReference type="ARBA" id="ARBA00011881"/>
    </source>
</evidence>
<dbReference type="InterPro" id="IPR032466">
    <property type="entry name" value="Metal_Hydrolase"/>
</dbReference>
<dbReference type="EC" id="3.5.2.5" evidence="7"/>
<evidence type="ECO:0000256" key="5">
    <source>
        <dbReference type="ARBA" id="ARBA00010368"/>
    </source>
</evidence>
<dbReference type="GO" id="GO:0006145">
    <property type="term" value="P:purine nucleobase catabolic process"/>
    <property type="evidence" value="ECO:0007669"/>
    <property type="project" value="TreeGrafter"/>
</dbReference>
<dbReference type="SUPFAM" id="SSF51556">
    <property type="entry name" value="Metallo-dependent hydrolases"/>
    <property type="match status" value="1"/>
</dbReference>
<accession>A0A7D4QB11</accession>
<protein>
    <recommendedName>
        <fullName evidence="7">allantoinase</fullName>
        <ecNumber evidence="7">3.5.2.5</ecNumber>
    </recommendedName>
</protein>
<comment type="subunit">
    <text evidence="6">Homotetramer.</text>
</comment>
<dbReference type="InterPro" id="IPR006680">
    <property type="entry name" value="Amidohydro-rel"/>
</dbReference>
<dbReference type="SUPFAM" id="SSF51338">
    <property type="entry name" value="Composite domain of metallo-dependent hydrolases"/>
    <property type="match status" value="1"/>
</dbReference>
<name>A0A7D4QB11_9MICO</name>
<evidence type="ECO:0000256" key="10">
    <source>
        <dbReference type="ARBA" id="ARBA00022833"/>
    </source>
</evidence>
<evidence type="ECO:0000313" key="13">
    <source>
        <dbReference type="Proteomes" id="UP000502498"/>
    </source>
</evidence>
<comment type="similarity">
    <text evidence="4">Belongs to the metallo-dependent hydrolases superfamily. DHOase family. Class I DHOase subfamily.</text>
</comment>
<dbReference type="PROSITE" id="PS00482">
    <property type="entry name" value="DIHYDROOROTASE_1"/>
    <property type="match status" value="1"/>
</dbReference>
<dbReference type="Proteomes" id="UP000502498">
    <property type="component" value="Chromosome"/>
</dbReference>
<evidence type="ECO:0000256" key="3">
    <source>
        <dbReference type="ARBA" id="ARBA00004968"/>
    </source>
</evidence>
<dbReference type="GO" id="GO:0008270">
    <property type="term" value="F:zinc ion binding"/>
    <property type="evidence" value="ECO:0007669"/>
    <property type="project" value="InterPro"/>
</dbReference>
<organism evidence="12 13">
    <name type="scientific">Microbacterium hominis</name>
    <dbReference type="NCBI Taxonomy" id="162426"/>
    <lineage>
        <taxon>Bacteria</taxon>
        <taxon>Bacillati</taxon>
        <taxon>Actinomycetota</taxon>
        <taxon>Actinomycetes</taxon>
        <taxon>Micrococcales</taxon>
        <taxon>Microbacteriaceae</taxon>
        <taxon>Microbacterium</taxon>
    </lineage>
</organism>
<gene>
    <name evidence="12" type="primary">allB</name>
    <name evidence="12" type="ORF">HQM25_00815</name>
</gene>
<dbReference type="InterPro" id="IPR011059">
    <property type="entry name" value="Metal-dep_hydrolase_composite"/>
</dbReference>
<evidence type="ECO:0000256" key="9">
    <source>
        <dbReference type="ARBA" id="ARBA00022801"/>
    </source>
</evidence>
<evidence type="ECO:0000259" key="11">
    <source>
        <dbReference type="Pfam" id="PF01979"/>
    </source>
</evidence>
<comment type="similarity">
    <text evidence="5">Belongs to the metallo-dependent hydrolases superfamily. Allantoinase family.</text>
</comment>